<evidence type="ECO:0000256" key="2">
    <source>
        <dbReference type="SAM" id="Phobius"/>
    </source>
</evidence>
<dbReference type="AlphaFoldDB" id="A0A9P6I889"/>
<keyword evidence="2" id="KW-1133">Transmembrane helix</keyword>
<evidence type="ECO:0000313" key="4">
    <source>
        <dbReference type="Proteomes" id="UP000781932"/>
    </source>
</evidence>
<protein>
    <submittedName>
        <fullName evidence="3">Uncharacterized protein</fullName>
    </submittedName>
</protein>
<dbReference type="GeneID" id="62161030"/>
<organism evidence="3 4">
    <name type="scientific">Colletotrichum karsti</name>
    <dbReference type="NCBI Taxonomy" id="1095194"/>
    <lineage>
        <taxon>Eukaryota</taxon>
        <taxon>Fungi</taxon>
        <taxon>Dikarya</taxon>
        <taxon>Ascomycota</taxon>
        <taxon>Pezizomycotina</taxon>
        <taxon>Sordariomycetes</taxon>
        <taxon>Hypocreomycetidae</taxon>
        <taxon>Glomerellales</taxon>
        <taxon>Glomerellaceae</taxon>
        <taxon>Colletotrichum</taxon>
        <taxon>Colletotrichum boninense species complex</taxon>
    </lineage>
</organism>
<evidence type="ECO:0000313" key="3">
    <source>
        <dbReference type="EMBL" id="KAF9877537.1"/>
    </source>
</evidence>
<feature type="coiled-coil region" evidence="1">
    <location>
        <begin position="54"/>
        <end position="81"/>
    </location>
</feature>
<sequence>MMSKTPPARAASSNSKDTPTDTAIAVACYEQVANAVTKGNPDIRELIIVDKRTFDLMKHEVAEKRREMDKYRQEYDRIFKKLYDFDSQIARSHAAREGLGGLLYRTKMLYPNEDEDVFQMTATLDEKIKQYEAAHLRAVAATEYYEKQDDDYKFMCENMPLLKKAMEEYDNMKAELIAIGKNLAFVETQDLIHKVTAIDIKRREKLAAVQDRLEACGALSGKHVEEMSKIREEADAEVDAILDSVKVTKTFKKKKEKMHITVAWHFFLPIVGLTLVALSLFLLGLYGGSICFIMAYVNYVVFSAYKASLKKE</sequence>
<dbReference type="Proteomes" id="UP000781932">
    <property type="component" value="Unassembled WGS sequence"/>
</dbReference>
<reference evidence="3" key="2">
    <citation type="submission" date="2020-11" db="EMBL/GenBank/DDBJ databases">
        <title>Whole genome sequencing of Colletotrichum sp.</title>
        <authorList>
            <person name="Li H."/>
        </authorList>
    </citation>
    <scope>NUCLEOTIDE SEQUENCE</scope>
    <source>
        <strain evidence="3">CkLH20</strain>
    </source>
</reference>
<keyword evidence="1" id="KW-0175">Coiled coil</keyword>
<evidence type="ECO:0000256" key="1">
    <source>
        <dbReference type="SAM" id="Coils"/>
    </source>
</evidence>
<proteinExistence type="predicted"/>
<feature type="transmembrane region" description="Helical" evidence="2">
    <location>
        <begin position="262"/>
        <end position="280"/>
    </location>
</feature>
<accession>A0A9P6I889</accession>
<comment type="caution">
    <text evidence="3">The sequence shown here is derived from an EMBL/GenBank/DDBJ whole genome shotgun (WGS) entry which is preliminary data.</text>
</comment>
<feature type="transmembrane region" description="Helical" evidence="2">
    <location>
        <begin position="286"/>
        <end position="305"/>
    </location>
</feature>
<dbReference type="EMBL" id="JAATWM020000014">
    <property type="protein sequence ID" value="KAF9877537.1"/>
    <property type="molecule type" value="Genomic_DNA"/>
</dbReference>
<keyword evidence="2" id="KW-0812">Transmembrane</keyword>
<gene>
    <name evidence="3" type="ORF">CkaCkLH20_05237</name>
</gene>
<dbReference type="RefSeq" id="XP_038746998.1">
    <property type="nucleotide sequence ID" value="XM_038887956.1"/>
</dbReference>
<keyword evidence="2" id="KW-0472">Membrane</keyword>
<reference evidence="3" key="1">
    <citation type="submission" date="2020-03" db="EMBL/GenBank/DDBJ databases">
        <authorList>
            <person name="He L."/>
        </authorList>
    </citation>
    <scope>NUCLEOTIDE SEQUENCE</scope>
    <source>
        <strain evidence="3">CkLH20</strain>
    </source>
</reference>
<name>A0A9P6I889_9PEZI</name>
<keyword evidence="4" id="KW-1185">Reference proteome</keyword>